<evidence type="ECO:0000256" key="1">
    <source>
        <dbReference type="SAM" id="SignalP"/>
    </source>
</evidence>
<dbReference type="AlphaFoldDB" id="A0A6G8ALB3"/>
<feature type="chain" id="PRO_5039555939" description="DUF5105 domain-containing protein" evidence="1">
    <location>
        <begin position="19"/>
        <end position="261"/>
    </location>
</feature>
<evidence type="ECO:0008006" key="4">
    <source>
        <dbReference type="Google" id="ProtNLM"/>
    </source>
</evidence>
<evidence type="ECO:0000313" key="3">
    <source>
        <dbReference type="Proteomes" id="UP000500890"/>
    </source>
</evidence>
<dbReference type="KEGG" id="vah:G7081_01450"/>
<keyword evidence="3" id="KW-1185">Reference proteome</keyword>
<keyword evidence="1" id="KW-0732">Signal</keyword>
<dbReference type="RefSeq" id="WP_166006750.1">
    <property type="nucleotide sequence ID" value="NZ_CP049886.1"/>
</dbReference>
<organism evidence="2 3">
    <name type="scientific">Vagococcus coleopterorum</name>
    <dbReference type="NCBI Taxonomy" id="2714946"/>
    <lineage>
        <taxon>Bacteria</taxon>
        <taxon>Bacillati</taxon>
        <taxon>Bacillota</taxon>
        <taxon>Bacilli</taxon>
        <taxon>Lactobacillales</taxon>
        <taxon>Enterococcaceae</taxon>
        <taxon>Vagococcus</taxon>
    </lineage>
</organism>
<protein>
    <recommendedName>
        <fullName evidence="4">DUF5105 domain-containing protein</fullName>
    </recommendedName>
</protein>
<dbReference type="EMBL" id="CP049886">
    <property type="protein sequence ID" value="QIL45848.1"/>
    <property type="molecule type" value="Genomic_DNA"/>
</dbReference>
<accession>A0A6G8ALB3</accession>
<name>A0A6G8ALB3_9ENTE</name>
<evidence type="ECO:0000313" key="2">
    <source>
        <dbReference type="EMBL" id="QIL45848.1"/>
    </source>
</evidence>
<proteinExistence type="predicted"/>
<reference evidence="2 3" key="1">
    <citation type="submission" date="2020-03" db="EMBL/GenBank/DDBJ databases">
        <title>Vagococcus sp. nov., isolated from beetles.</title>
        <authorList>
            <person name="Hyun D.-W."/>
            <person name="Bae J.-W."/>
        </authorList>
    </citation>
    <scope>NUCLEOTIDE SEQUENCE [LARGE SCALE GENOMIC DNA]</scope>
    <source>
        <strain evidence="2 3">HDW17A</strain>
    </source>
</reference>
<feature type="signal peptide" evidence="1">
    <location>
        <begin position="1"/>
        <end position="18"/>
    </location>
</feature>
<sequence length="261" mass="29403">MSKFKLGCVCLVLGIVLAGCSQEEAGKSEVVETKESLVKSTVEAVEETEYDEFNAVNYIDLTFTGSNGKGVANYVINQVNLAKTLFNLDVKSVDELPPQRLIDFENIVAALEIKLNKDVNLKNGDKVKVMVNLPEDANEEFLKYLKVKPSEKIVVVDGLQEINSENDVSEMTDSEVIEGYITFQDWKQKTNGELATYIQERNSEYIKRCEEIGKVSNPDFKRDNPIIINREEEKQIYADAGWLDYTPMPANEVVNGVMVRE</sequence>
<gene>
    <name evidence="2" type="ORF">G7081_01450</name>
</gene>
<dbReference type="Proteomes" id="UP000500890">
    <property type="component" value="Chromosome"/>
</dbReference>
<dbReference type="PROSITE" id="PS51257">
    <property type="entry name" value="PROKAR_LIPOPROTEIN"/>
    <property type="match status" value="1"/>
</dbReference>